<dbReference type="NCBIfam" id="TIGR02608">
    <property type="entry name" value="delta_60_rpt"/>
    <property type="match status" value="7"/>
</dbReference>
<dbReference type="InterPro" id="IPR013431">
    <property type="entry name" value="Delta_60_rpt"/>
</dbReference>
<dbReference type="AlphaFoldDB" id="A0A1H1YBP1"/>
<protein>
    <submittedName>
        <fullName evidence="2">Delta-60 repeat domain-containing protein</fullName>
    </submittedName>
</protein>
<feature type="signal peptide" evidence="1">
    <location>
        <begin position="1"/>
        <end position="21"/>
    </location>
</feature>
<organism evidence="2 3">
    <name type="scientific">Pseudomonas oryzae</name>
    <dbReference type="NCBI Taxonomy" id="1392877"/>
    <lineage>
        <taxon>Bacteria</taxon>
        <taxon>Pseudomonadati</taxon>
        <taxon>Pseudomonadota</taxon>
        <taxon>Gammaproteobacteria</taxon>
        <taxon>Pseudomonadales</taxon>
        <taxon>Pseudomonadaceae</taxon>
        <taxon>Pseudomonas</taxon>
    </lineage>
</organism>
<keyword evidence="3" id="KW-1185">Reference proteome</keyword>
<name>A0A1H1YBP1_9PSED</name>
<dbReference type="STRING" id="1392877.SAMN05216221_3734"/>
<dbReference type="Proteomes" id="UP000243359">
    <property type="component" value="Chromosome I"/>
</dbReference>
<reference evidence="3" key="1">
    <citation type="submission" date="2016-10" db="EMBL/GenBank/DDBJ databases">
        <authorList>
            <person name="Varghese N."/>
            <person name="Submissions S."/>
        </authorList>
    </citation>
    <scope>NUCLEOTIDE SEQUENCE [LARGE SCALE GENOMIC DNA]</scope>
    <source>
        <strain evidence="3">KCTC 32247</strain>
    </source>
</reference>
<sequence>MWCIRRAGCVLLALLSLPAQAELPAGVVKIALDVRSESPALALTHDGRLLVSAAVSRGCSTEAWLLRLLPDGRPDPAFGQAGVVVVKGGAGDASLVPEALALQADGRVVLAGSAYPAQRQDGDFLLMRFLPDGRPDPGLDGRGWLATGIGRSHDMARGVTVLADGRIIAAGGSLQRQMLISARYDFAVVAYQADGRLDRRFSGKGKALFRVGTVSEDFAEAVLADRQGRILVAGMMHSRGNPDLALLRLQADGRPDRAFARGGTLVRSFGDATSTVAKAIAVQADGRILLAGTTHQRISRDDGSTGLDSAGVLLRHDDAGQPDPTFGQAGVVRLPMVSGLAAIQLQDDGRIVLLGTRSTTRQQWAAMRVMRLHPDGTPDTGFGEDGVASVELGSHLTATGLALAANGTIFVCGSASTRFQDPATRQDNGLVLFALTPQGRLDTTFGAR</sequence>
<evidence type="ECO:0000256" key="1">
    <source>
        <dbReference type="SAM" id="SignalP"/>
    </source>
</evidence>
<dbReference type="Pfam" id="PF17164">
    <property type="entry name" value="DUF5122"/>
    <property type="match status" value="3"/>
</dbReference>
<dbReference type="EMBL" id="LT629751">
    <property type="protein sequence ID" value="SDT18880.1"/>
    <property type="molecule type" value="Genomic_DNA"/>
</dbReference>
<evidence type="ECO:0000313" key="3">
    <source>
        <dbReference type="Proteomes" id="UP000243359"/>
    </source>
</evidence>
<accession>A0A1H1YBP1</accession>
<gene>
    <name evidence="2" type="ORF">SAMN05216221_3734</name>
</gene>
<evidence type="ECO:0000313" key="2">
    <source>
        <dbReference type="EMBL" id="SDT18880.1"/>
    </source>
</evidence>
<dbReference type="OrthoDB" id="224783at2"/>
<proteinExistence type="predicted"/>
<keyword evidence="1" id="KW-0732">Signal</keyword>
<feature type="chain" id="PRO_5009266414" evidence="1">
    <location>
        <begin position="22"/>
        <end position="448"/>
    </location>
</feature>
<dbReference type="SUPFAM" id="SSF101898">
    <property type="entry name" value="NHL repeat"/>
    <property type="match status" value="1"/>
</dbReference>
<dbReference type="Gene3D" id="2.80.10.50">
    <property type="match status" value="2"/>
</dbReference>